<reference evidence="2" key="1">
    <citation type="submission" date="2021-06" db="EMBL/GenBank/DDBJ databases">
        <authorList>
            <person name="Lee C.-S."/>
            <person name="Jin L."/>
        </authorList>
    </citation>
    <scope>NUCLEOTIDE SEQUENCE</scope>
    <source>
        <strain evidence="2">Con5</strain>
        <plasmid evidence="2">p1</plasmid>
    </source>
</reference>
<feature type="transmembrane region" description="Helical" evidence="1">
    <location>
        <begin position="104"/>
        <end position="122"/>
    </location>
</feature>
<gene>
    <name evidence="2" type="ORF">KM031_17070</name>
</gene>
<dbReference type="Proteomes" id="UP000679352">
    <property type="component" value="Plasmid p1"/>
</dbReference>
<accession>A0A975PA12</accession>
<name>A0A975PA12_9RHOB</name>
<protein>
    <recommendedName>
        <fullName evidence="4">DoxX family protein</fullName>
    </recommendedName>
</protein>
<feature type="transmembrane region" description="Helical" evidence="1">
    <location>
        <begin position="47"/>
        <end position="65"/>
    </location>
</feature>
<keyword evidence="1" id="KW-0812">Transmembrane</keyword>
<dbReference type="RefSeq" id="WP_215505297.1">
    <property type="nucleotide sequence ID" value="NZ_CP076362.1"/>
</dbReference>
<dbReference type="KEGG" id="gfu:KM031_17070"/>
<organism evidence="2 3">
    <name type="scientific">Gemmobacter fulvus</name>
    <dbReference type="NCBI Taxonomy" id="2840474"/>
    <lineage>
        <taxon>Bacteria</taxon>
        <taxon>Pseudomonadati</taxon>
        <taxon>Pseudomonadota</taxon>
        <taxon>Alphaproteobacteria</taxon>
        <taxon>Rhodobacterales</taxon>
        <taxon>Paracoccaceae</taxon>
        <taxon>Gemmobacter</taxon>
    </lineage>
</organism>
<evidence type="ECO:0000313" key="3">
    <source>
        <dbReference type="Proteomes" id="UP000679352"/>
    </source>
</evidence>
<evidence type="ECO:0008006" key="4">
    <source>
        <dbReference type="Google" id="ProtNLM"/>
    </source>
</evidence>
<keyword evidence="2" id="KW-0614">Plasmid</keyword>
<sequence>MTSPEILNLIGRLCVAGYFLWSVPFNLGARGHHLAEFRRIGVPGGPVLFAGGIALSLVGSVLLLYTPTAMIGALMLILFTLTADALFHRFWTYADPHEAVIHKFFLIEHIALCGGILGLAAATL</sequence>
<dbReference type="AlphaFoldDB" id="A0A975PA12"/>
<evidence type="ECO:0000313" key="2">
    <source>
        <dbReference type="EMBL" id="QWK92414.1"/>
    </source>
</evidence>
<evidence type="ECO:0000256" key="1">
    <source>
        <dbReference type="SAM" id="Phobius"/>
    </source>
</evidence>
<dbReference type="EMBL" id="CP076362">
    <property type="protein sequence ID" value="QWK92414.1"/>
    <property type="molecule type" value="Genomic_DNA"/>
</dbReference>
<feature type="transmembrane region" description="Helical" evidence="1">
    <location>
        <begin position="71"/>
        <end position="92"/>
    </location>
</feature>
<geneLocation type="plasmid" evidence="2 3">
    <name>p1</name>
</geneLocation>
<keyword evidence="3" id="KW-1185">Reference proteome</keyword>
<proteinExistence type="predicted"/>
<keyword evidence="1" id="KW-0472">Membrane</keyword>
<feature type="transmembrane region" description="Helical" evidence="1">
    <location>
        <begin position="6"/>
        <end position="27"/>
    </location>
</feature>
<keyword evidence="1" id="KW-1133">Transmembrane helix</keyword>